<evidence type="ECO:0000256" key="7">
    <source>
        <dbReference type="ARBA" id="ARBA00023239"/>
    </source>
</evidence>
<keyword evidence="6" id="KW-0238">DNA-binding</keyword>
<protein>
    <recommendedName>
        <fullName evidence="8">Abasic site processing protein</fullName>
        <ecNumber evidence="8">3.4.-.-</ecNumber>
    </recommendedName>
</protein>
<gene>
    <name evidence="9" type="ORF">PRZ03_11820</name>
</gene>
<dbReference type="EC" id="3.4.-.-" evidence="8"/>
<evidence type="ECO:0000256" key="1">
    <source>
        <dbReference type="ARBA" id="ARBA00008136"/>
    </source>
</evidence>
<dbReference type="RefSeq" id="WP_273600466.1">
    <property type="nucleotide sequence ID" value="NZ_JAQQXT010000006.1"/>
</dbReference>
<dbReference type="Proteomes" id="UP001221189">
    <property type="component" value="Unassembled WGS sequence"/>
</dbReference>
<keyword evidence="5" id="KW-0190">Covalent protein-DNA linkage</keyword>
<keyword evidence="10" id="KW-1185">Reference proteome</keyword>
<evidence type="ECO:0000256" key="3">
    <source>
        <dbReference type="ARBA" id="ARBA00022763"/>
    </source>
</evidence>
<evidence type="ECO:0000256" key="6">
    <source>
        <dbReference type="ARBA" id="ARBA00023125"/>
    </source>
</evidence>
<accession>A0ABT5KHH4</accession>
<comment type="similarity">
    <text evidence="1 8">Belongs to the SOS response-associated peptidase family.</text>
</comment>
<dbReference type="PANTHER" id="PTHR13604">
    <property type="entry name" value="DC12-RELATED"/>
    <property type="match status" value="1"/>
</dbReference>
<dbReference type="EMBL" id="JAQQXT010000006">
    <property type="protein sequence ID" value="MDC8772261.1"/>
    <property type="molecule type" value="Genomic_DNA"/>
</dbReference>
<sequence>MMVMANANAQAAKVRRMCNLYHVSSKQEIERHFRLIVAAGAALPEGTGVAVGPFGQGVMIRANAAGERQAVAGQWGMIAPHALQPRPASRAILTNNARIESVAERPTYRDAWALGRRCLIPAQSYQEPNWETGRNIWWQLRRADGAPWALAGIWSEWVNPNTGELLPNYSMLTMNCDGHPLLSRLHKPDPQLPADAQDKRSAIPIAAEHWDAWLRAPLTEAQALLRRPPADLFDPAVTQVTDELLARLRRDPGPTQGSLI</sequence>
<comment type="caution">
    <text evidence="9">The sequence shown here is derived from an EMBL/GenBank/DDBJ whole genome shotgun (WGS) entry which is preliminary data.</text>
</comment>
<keyword evidence="7" id="KW-0456">Lyase</keyword>
<name>A0ABT5KHH4_9BURK</name>
<evidence type="ECO:0000256" key="8">
    <source>
        <dbReference type="RuleBase" id="RU364100"/>
    </source>
</evidence>
<evidence type="ECO:0000313" key="10">
    <source>
        <dbReference type="Proteomes" id="UP001221189"/>
    </source>
</evidence>
<dbReference type="Gene3D" id="3.90.1680.10">
    <property type="entry name" value="SOS response associated peptidase-like"/>
    <property type="match status" value="1"/>
</dbReference>
<proteinExistence type="inferred from homology"/>
<dbReference type="InterPro" id="IPR003738">
    <property type="entry name" value="SRAP"/>
</dbReference>
<keyword evidence="4 8" id="KW-0378">Hydrolase</keyword>
<reference evidence="9 10" key="1">
    <citation type="submission" date="2022-10" db="EMBL/GenBank/DDBJ databases">
        <title>Paucibacter sp. hw1 Genome sequencing.</title>
        <authorList>
            <person name="Park S."/>
        </authorList>
    </citation>
    <scope>NUCLEOTIDE SEQUENCE [LARGE SCALE GENOMIC DNA]</scope>
    <source>
        <strain evidence="10">hw1</strain>
    </source>
</reference>
<organism evidence="9 10">
    <name type="scientific">Roseateles albus</name>
    <dbReference type="NCBI Taxonomy" id="2987525"/>
    <lineage>
        <taxon>Bacteria</taxon>
        <taxon>Pseudomonadati</taxon>
        <taxon>Pseudomonadota</taxon>
        <taxon>Betaproteobacteria</taxon>
        <taxon>Burkholderiales</taxon>
        <taxon>Sphaerotilaceae</taxon>
        <taxon>Roseateles</taxon>
    </lineage>
</organism>
<keyword evidence="3" id="KW-0227">DNA damage</keyword>
<dbReference type="Pfam" id="PF02586">
    <property type="entry name" value="SRAP"/>
    <property type="match status" value="1"/>
</dbReference>
<evidence type="ECO:0000256" key="2">
    <source>
        <dbReference type="ARBA" id="ARBA00022670"/>
    </source>
</evidence>
<dbReference type="SUPFAM" id="SSF143081">
    <property type="entry name" value="BB1717-like"/>
    <property type="match status" value="1"/>
</dbReference>
<keyword evidence="2 8" id="KW-0645">Protease</keyword>
<evidence type="ECO:0000313" key="9">
    <source>
        <dbReference type="EMBL" id="MDC8772261.1"/>
    </source>
</evidence>
<dbReference type="InterPro" id="IPR036590">
    <property type="entry name" value="SRAP-like"/>
</dbReference>
<evidence type="ECO:0000256" key="5">
    <source>
        <dbReference type="ARBA" id="ARBA00023124"/>
    </source>
</evidence>
<evidence type="ECO:0000256" key="4">
    <source>
        <dbReference type="ARBA" id="ARBA00022801"/>
    </source>
</evidence>
<dbReference type="PANTHER" id="PTHR13604:SF0">
    <property type="entry name" value="ABASIC SITE PROCESSING PROTEIN HMCES"/>
    <property type="match status" value="1"/>
</dbReference>